<dbReference type="Proteomes" id="UP001500843">
    <property type="component" value="Unassembled WGS sequence"/>
</dbReference>
<dbReference type="Gene3D" id="3.30.479.10">
    <property type="entry name" value="6-pyruvoyl tetrahydropterin synthase/QueD"/>
    <property type="match status" value="1"/>
</dbReference>
<comment type="cofactor">
    <cofactor evidence="1">
        <name>Zn(2+)</name>
        <dbReference type="ChEBI" id="CHEBI:29105"/>
    </cofactor>
</comment>
<protein>
    <recommendedName>
        <fullName evidence="5">6-carboxy-5,6,7,8-tetrahydropterin synthase</fullName>
        <ecNumber evidence="4">4.1.2.50</ecNumber>
    </recommendedName>
    <alternativeName>
        <fullName evidence="9">Queuosine biosynthesis protein QueD</fullName>
    </alternativeName>
</protein>
<evidence type="ECO:0000256" key="2">
    <source>
        <dbReference type="ARBA" id="ARBA00005061"/>
    </source>
</evidence>
<comment type="similarity">
    <text evidence="3">Belongs to the PTPS family. QueD subfamily.</text>
</comment>
<proteinExistence type="inferred from homology"/>
<keyword evidence="7" id="KW-0862">Zinc</keyword>
<comment type="catalytic activity">
    <reaction evidence="10">
        <text>7,8-dihydroneopterin 3'-triphosphate + H2O = 6-carboxy-5,6,7,8-tetrahydropterin + triphosphate + acetaldehyde + 2 H(+)</text>
        <dbReference type="Rhea" id="RHEA:27966"/>
        <dbReference type="ChEBI" id="CHEBI:15343"/>
        <dbReference type="ChEBI" id="CHEBI:15377"/>
        <dbReference type="ChEBI" id="CHEBI:15378"/>
        <dbReference type="ChEBI" id="CHEBI:18036"/>
        <dbReference type="ChEBI" id="CHEBI:58462"/>
        <dbReference type="ChEBI" id="CHEBI:61032"/>
        <dbReference type="EC" id="4.1.2.50"/>
    </reaction>
</comment>
<evidence type="ECO:0000256" key="10">
    <source>
        <dbReference type="ARBA" id="ARBA00048807"/>
    </source>
</evidence>
<sequence>MTVSTAARHLARARVGGPGWDFNAAHTGLHDGTFEPLHGHTYQVALTVWGEPDDAGMVADFGILKSALRATLAPLKRRTLLATSTPGVLVAEDDELVHVTGGGAFFTLPRRWVALLPIASTSTEALAGYLADQLAVQLAVSCPRVERLETTITESAECAATVEVVLR</sequence>
<evidence type="ECO:0000256" key="3">
    <source>
        <dbReference type="ARBA" id="ARBA00008900"/>
    </source>
</evidence>
<comment type="pathway">
    <text evidence="2">Purine metabolism; 7-cyano-7-deazaguanine biosynthesis.</text>
</comment>
<evidence type="ECO:0000256" key="8">
    <source>
        <dbReference type="ARBA" id="ARBA00023239"/>
    </source>
</evidence>
<dbReference type="PANTHER" id="PTHR12589">
    <property type="entry name" value="PYRUVOYL TETRAHYDROBIOPTERIN SYNTHASE"/>
    <property type="match status" value="1"/>
</dbReference>
<keyword evidence="12" id="KW-1185">Reference proteome</keyword>
<evidence type="ECO:0000256" key="4">
    <source>
        <dbReference type="ARBA" id="ARBA00012982"/>
    </source>
</evidence>
<gene>
    <name evidence="11" type="ORF">GCM10023198_39720</name>
</gene>
<evidence type="ECO:0000256" key="1">
    <source>
        <dbReference type="ARBA" id="ARBA00001947"/>
    </source>
</evidence>
<dbReference type="RefSeq" id="WP_253874119.1">
    <property type="nucleotide sequence ID" value="NZ_BAABHM010000017.1"/>
</dbReference>
<dbReference type="EMBL" id="BAABHM010000017">
    <property type="protein sequence ID" value="GAA4712849.1"/>
    <property type="molecule type" value="Genomic_DNA"/>
</dbReference>
<comment type="caution">
    <text evidence="11">The sequence shown here is derived from an EMBL/GenBank/DDBJ whole genome shotgun (WGS) entry which is preliminary data.</text>
</comment>
<reference evidence="12" key="1">
    <citation type="journal article" date="2019" name="Int. J. Syst. Evol. Microbiol.">
        <title>The Global Catalogue of Microorganisms (GCM) 10K type strain sequencing project: providing services to taxonomists for standard genome sequencing and annotation.</title>
        <authorList>
            <consortium name="The Broad Institute Genomics Platform"/>
            <consortium name="The Broad Institute Genome Sequencing Center for Infectious Disease"/>
            <person name="Wu L."/>
            <person name="Ma J."/>
        </authorList>
    </citation>
    <scope>NUCLEOTIDE SEQUENCE [LARGE SCALE GENOMIC DNA]</scope>
    <source>
        <strain evidence="12">JCM 17975</strain>
    </source>
</reference>
<dbReference type="Pfam" id="PF01242">
    <property type="entry name" value="PTPS"/>
    <property type="match status" value="1"/>
</dbReference>
<accession>A0ABP8XT85</accession>
<evidence type="ECO:0000256" key="6">
    <source>
        <dbReference type="ARBA" id="ARBA00022723"/>
    </source>
</evidence>
<organism evidence="11 12">
    <name type="scientific">Promicromonospora umidemergens</name>
    <dbReference type="NCBI Taxonomy" id="629679"/>
    <lineage>
        <taxon>Bacteria</taxon>
        <taxon>Bacillati</taxon>
        <taxon>Actinomycetota</taxon>
        <taxon>Actinomycetes</taxon>
        <taxon>Micrococcales</taxon>
        <taxon>Promicromonosporaceae</taxon>
        <taxon>Promicromonospora</taxon>
    </lineage>
</organism>
<dbReference type="PANTHER" id="PTHR12589:SF7">
    <property type="entry name" value="6-PYRUVOYL TETRAHYDROBIOPTERIN SYNTHASE"/>
    <property type="match status" value="1"/>
</dbReference>
<evidence type="ECO:0000256" key="7">
    <source>
        <dbReference type="ARBA" id="ARBA00022833"/>
    </source>
</evidence>
<keyword evidence="8" id="KW-0456">Lyase</keyword>
<evidence type="ECO:0000256" key="5">
    <source>
        <dbReference type="ARBA" id="ARBA00018141"/>
    </source>
</evidence>
<keyword evidence="6" id="KW-0479">Metal-binding</keyword>
<dbReference type="SUPFAM" id="SSF55620">
    <property type="entry name" value="Tetrahydrobiopterin biosynthesis enzymes-like"/>
    <property type="match status" value="1"/>
</dbReference>
<evidence type="ECO:0000313" key="11">
    <source>
        <dbReference type="EMBL" id="GAA4712849.1"/>
    </source>
</evidence>
<evidence type="ECO:0000313" key="12">
    <source>
        <dbReference type="Proteomes" id="UP001500843"/>
    </source>
</evidence>
<dbReference type="EC" id="4.1.2.50" evidence="4"/>
<evidence type="ECO:0000256" key="9">
    <source>
        <dbReference type="ARBA" id="ARBA00031449"/>
    </source>
</evidence>
<name>A0ABP8XT85_9MICO</name>
<dbReference type="InterPro" id="IPR038418">
    <property type="entry name" value="6-PTP_synth/QueD_sf"/>
</dbReference>
<dbReference type="InterPro" id="IPR007115">
    <property type="entry name" value="6-PTP_synth/QueD"/>
</dbReference>